<keyword evidence="2" id="KW-1185">Reference proteome</keyword>
<dbReference type="Gene3D" id="3.30.420.40">
    <property type="match status" value="1"/>
</dbReference>
<proteinExistence type="predicted"/>
<evidence type="ECO:0000313" key="2">
    <source>
        <dbReference type="Proteomes" id="UP000050424"/>
    </source>
</evidence>
<evidence type="ECO:0008006" key="3">
    <source>
        <dbReference type="Google" id="ProtNLM"/>
    </source>
</evidence>
<gene>
    <name evidence="1" type="ORF">AK830_g10729</name>
</gene>
<dbReference type="Proteomes" id="UP000050424">
    <property type="component" value="Unassembled WGS sequence"/>
</dbReference>
<dbReference type="InterPro" id="IPR043129">
    <property type="entry name" value="ATPase_NBD"/>
</dbReference>
<name>A0A0P7B5T3_9HYPO</name>
<dbReference type="PANTHER" id="PTHR14187:SF5">
    <property type="entry name" value="HEAT SHOCK 70 KDA PROTEIN 12A"/>
    <property type="match status" value="1"/>
</dbReference>
<sequence length="548" mass="61237">MSATRAAQPDGDDLTPVFVGLDFGTTFSGLSYVVGDVSQPATTLKWSEEYRLKFPSKVACSDGNTLCGIMIPPGGKSIQWFKLSLLHRDDLDIGIRQSSLFLEYEAFREGLGLRAEEVAEHLFRYMWKEFLGRFLPAHRNATHKYFLTIAVPARWPRYAMQRIREAISASGVKEELGAACVFVSEPEATILASINQQVTVLGASASPGMILDLQVDDIVLVCDCGGGTVDIGGYEMSSLDPPVMNECIPGACKFNGALKLDDRFIALLESKINGVRTHGRFKHRKNEHFHEFAQRTWYSDMKINFGKGQTSWFYEVPPTWLPTAARNNPPQIEFTIQELTTVFEPVMNIAQLVEEQIRCIHEKMGRAPKFVLVSGGFGLNRYLRQAISERVQLVSNVLERQIQTVTCSYRLGGAAQYCALRYSSDPSLEASATRVDGHVVRASYGIQPRSGATPSWFVREGETLSRTRRPRLNLDPTVFKITRKKTDGTAILELEICLRKQDARTKPCLRLEWNSGVDVGAFVPGSPGIQLEPRYDGFQMGVSIIYKR</sequence>
<dbReference type="EMBL" id="LKCW01000229">
    <property type="protein sequence ID" value="KPM35847.1"/>
    <property type="molecule type" value="Genomic_DNA"/>
</dbReference>
<dbReference type="AlphaFoldDB" id="A0A0P7B5T3"/>
<reference evidence="1 2" key="1">
    <citation type="submission" date="2015-09" db="EMBL/GenBank/DDBJ databases">
        <title>Draft genome of a European isolate of the apple canker pathogen Neonectria ditissima.</title>
        <authorList>
            <person name="Gomez-Cortecero A."/>
            <person name="Harrison R.J."/>
            <person name="Armitage A.D."/>
        </authorList>
    </citation>
    <scope>NUCLEOTIDE SEQUENCE [LARGE SCALE GENOMIC DNA]</scope>
    <source>
        <strain evidence="1 2">R09/05</strain>
    </source>
</reference>
<dbReference type="OrthoDB" id="2963168at2759"/>
<dbReference type="CDD" id="cd10170">
    <property type="entry name" value="ASKHA_NBD_HSP70"/>
    <property type="match status" value="1"/>
</dbReference>
<dbReference type="STRING" id="78410.A0A0P7B5T3"/>
<dbReference type="SUPFAM" id="SSF53067">
    <property type="entry name" value="Actin-like ATPase domain"/>
    <property type="match status" value="2"/>
</dbReference>
<organism evidence="1 2">
    <name type="scientific">Neonectria ditissima</name>
    <dbReference type="NCBI Taxonomy" id="78410"/>
    <lineage>
        <taxon>Eukaryota</taxon>
        <taxon>Fungi</taxon>
        <taxon>Dikarya</taxon>
        <taxon>Ascomycota</taxon>
        <taxon>Pezizomycotina</taxon>
        <taxon>Sordariomycetes</taxon>
        <taxon>Hypocreomycetidae</taxon>
        <taxon>Hypocreales</taxon>
        <taxon>Nectriaceae</taxon>
        <taxon>Neonectria</taxon>
    </lineage>
</organism>
<dbReference type="PANTHER" id="PTHR14187">
    <property type="entry name" value="ALPHA KINASE/ELONGATION FACTOR 2 KINASE"/>
    <property type="match status" value="1"/>
</dbReference>
<accession>A0A0P7B5T3</accession>
<evidence type="ECO:0000313" key="1">
    <source>
        <dbReference type="EMBL" id="KPM35847.1"/>
    </source>
</evidence>
<comment type="caution">
    <text evidence="1">The sequence shown here is derived from an EMBL/GenBank/DDBJ whole genome shotgun (WGS) entry which is preliminary data.</text>
</comment>
<protein>
    <recommendedName>
        <fullName evidence="3">Actin-like ATPase domain-containing protein</fullName>
    </recommendedName>
</protein>